<sequence length="66" mass="6966">MIFPDKSALLGLALTPILIGLPLGILIAVRLGTTKLKVAVTVLFISLCWSSLSYIVTLNGVDQLGI</sequence>
<feature type="transmembrane region" description="Helical" evidence="1">
    <location>
        <begin position="38"/>
        <end position="56"/>
    </location>
</feature>
<keyword evidence="1" id="KW-1133">Transmembrane helix</keyword>
<evidence type="ECO:0000313" key="3">
    <source>
        <dbReference type="Proteomes" id="UP000000547"/>
    </source>
</evidence>
<evidence type="ECO:0000256" key="1">
    <source>
        <dbReference type="SAM" id="Phobius"/>
    </source>
</evidence>
<dbReference type="Proteomes" id="UP000000547">
    <property type="component" value="Chromosome"/>
</dbReference>
<evidence type="ECO:0000313" key="2">
    <source>
        <dbReference type="EMBL" id="AAZ27488.1"/>
    </source>
</evidence>
<feature type="transmembrane region" description="Helical" evidence="1">
    <location>
        <begin position="12"/>
        <end position="31"/>
    </location>
</feature>
<dbReference type="AlphaFoldDB" id="Q47XH6"/>
<dbReference type="EMBL" id="CP000083">
    <property type="protein sequence ID" value="AAZ27488.1"/>
    <property type="molecule type" value="Genomic_DNA"/>
</dbReference>
<organism evidence="2 3">
    <name type="scientific">Colwellia psychrerythraea (strain 34H / ATCC BAA-681)</name>
    <name type="common">Vibrio psychroerythus</name>
    <dbReference type="NCBI Taxonomy" id="167879"/>
    <lineage>
        <taxon>Bacteria</taxon>
        <taxon>Pseudomonadati</taxon>
        <taxon>Pseudomonadota</taxon>
        <taxon>Gammaproteobacteria</taxon>
        <taxon>Alteromonadales</taxon>
        <taxon>Colwelliaceae</taxon>
        <taxon>Colwellia</taxon>
    </lineage>
</organism>
<keyword evidence="1" id="KW-0812">Transmembrane</keyword>
<dbReference type="STRING" id="167879.CPS_3832"/>
<accession>Q47XH6</accession>
<protein>
    <submittedName>
        <fullName evidence="2">Uncharacterized protein</fullName>
    </submittedName>
</protein>
<dbReference type="KEGG" id="cps:CPS_3832"/>
<name>Q47XH6_COLP3</name>
<proteinExistence type="predicted"/>
<keyword evidence="1" id="KW-0472">Membrane</keyword>
<gene>
    <name evidence="2" type="ordered locus">CPS_3832</name>
</gene>
<reference evidence="2" key="1">
    <citation type="journal article" date="2005" name="Proc. Natl. Acad. Sci. U.S.A.">
        <title>The psychrophilic lifestyle as revealed by the genome sequence of Colwellia psychrerythraea 34H through genomic and proteomic analyses.</title>
        <authorList>
            <person name="Methe B.A."/>
            <person name="Nelson K.E."/>
            <person name="Deming J.W."/>
            <person name="Momen B."/>
            <person name="Melamud E."/>
            <person name="Zhang X."/>
            <person name="Moult J."/>
            <person name="Madupu R."/>
            <person name="Nelson W.C."/>
            <person name="Dodson R.J."/>
            <person name="Brinkac L.M."/>
            <person name="Daugherty S.C."/>
            <person name="Durkin A.S."/>
            <person name="DeBoy R.T."/>
            <person name="Kolonay J.F."/>
            <person name="Sullivan S.A."/>
            <person name="Zhou L."/>
            <person name="Davidsen T.M."/>
            <person name="Wu M."/>
            <person name="Huston A.L."/>
            <person name="Lewis M."/>
            <person name="Weaver B."/>
            <person name="Weidman J.F."/>
            <person name="Khouri H."/>
            <person name="Utterback T.R."/>
            <person name="Feldblyum T.V."/>
            <person name="Fraser C.M."/>
        </authorList>
    </citation>
    <scope>NUCLEOTIDE SEQUENCE [LARGE SCALE GENOMIC DNA]</scope>
    <source>
        <strain evidence="2">34H</strain>
    </source>
</reference>
<dbReference type="HOGENOM" id="CLU_2823702_0_0_6"/>